<dbReference type="InterPro" id="IPR050925">
    <property type="entry name" value="Rhomboid_protease_S54"/>
</dbReference>
<comment type="subcellular location">
    <subcellularLocation>
        <location evidence="1">Membrane</location>
        <topology evidence="1">Multi-pass membrane protein</topology>
    </subcellularLocation>
</comment>
<feature type="transmembrane region" description="Helical" evidence="7">
    <location>
        <begin position="227"/>
        <end position="245"/>
    </location>
</feature>
<keyword evidence="4" id="KW-0378">Hydrolase</keyword>
<dbReference type="PANTHER" id="PTHR43731">
    <property type="entry name" value="RHOMBOID PROTEASE"/>
    <property type="match status" value="1"/>
</dbReference>
<evidence type="ECO:0000256" key="4">
    <source>
        <dbReference type="ARBA" id="ARBA00022801"/>
    </source>
</evidence>
<dbReference type="InterPro" id="IPR022764">
    <property type="entry name" value="Peptidase_S54_rhomboid_dom"/>
</dbReference>
<proteinExistence type="inferred from homology"/>
<keyword evidence="3 7" id="KW-0812">Transmembrane</keyword>
<dbReference type="InterPro" id="IPR035952">
    <property type="entry name" value="Rhomboid-like_sf"/>
</dbReference>
<evidence type="ECO:0000256" key="2">
    <source>
        <dbReference type="ARBA" id="ARBA00009045"/>
    </source>
</evidence>
<evidence type="ECO:0000256" key="7">
    <source>
        <dbReference type="SAM" id="Phobius"/>
    </source>
</evidence>
<comment type="similarity">
    <text evidence="2">Belongs to the peptidase S54 family.</text>
</comment>
<feature type="transmembrane region" description="Helical" evidence="7">
    <location>
        <begin position="181"/>
        <end position="198"/>
    </location>
</feature>
<dbReference type="GO" id="GO:0004252">
    <property type="term" value="F:serine-type endopeptidase activity"/>
    <property type="evidence" value="ECO:0007669"/>
    <property type="project" value="InterPro"/>
</dbReference>
<dbReference type="GO" id="GO:0006508">
    <property type="term" value="P:proteolysis"/>
    <property type="evidence" value="ECO:0007669"/>
    <property type="project" value="UniProtKB-KW"/>
</dbReference>
<dbReference type="Proteomes" id="UP000480556">
    <property type="component" value="Unassembled WGS sequence"/>
</dbReference>
<name>A0A5Q0P2A3_9GAMM</name>
<feature type="transmembrane region" description="Helical" evidence="7">
    <location>
        <begin position="204"/>
        <end position="220"/>
    </location>
</feature>
<evidence type="ECO:0000256" key="5">
    <source>
        <dbReference type="ARBA" id="ARBA00022989"/>
    </source>
</evidence>
<feature type="transmembrane region" description="Helical" evidence="7">
    <location>
        <begin position="17"/>
        <end position="37"/>
    </location>
</feature>
<dbReference type="GO" id="GO:0016020">
    <property type="term" value="C:membrane"/>
    <property type="evidence" value="ECO:0007669"/>
    <property type="project" value="UniProtKB-SubCell"/>
</dbReference>
<dbReference type="SUPFAM" id="SSF144091">
    <property type="entry name" value="Rhomboid-like"/>
    <property type="match status" value="1"/>
</dbReference>
<evidence type="ECO:0000313" key="10">
    <source>
        <dbReference type="EMBL" id="QGA10560.1"/>
    </source>
</evidence>
<feature type="transmembrane region" description="Helical" evidence="7">
    <location>
        <begin position="103"/>
        <end position="125"/>
    </location>
</feature>
<evidence type="ECO:0000256" key="3">
    <source>
        <dbReference type="ARBA" id="ARBA00022692"/>
    </source>
</evidence>
<keyword evidence="9" id="KW-0645">Protease</keyword>
<organism evidence="9 12">
    <name type="scientific">Acinetobacter wanghuae</name>
    <dbReference type="NCBI Taxonomy" id="2662362"/>
    <lineage>
        <taxon>Bacteria</taxon>
        <taxon>Pseudomonadati</taxon>
        <taxon>Pseudomonadota</taxon>
        <taxon>Gammaproteobacteria</taxon>
        <taxon>Moraxellales</taxon>
        <taxon>Moraxellaceae</taxon>
        <taxon>Acinetobacter</taxon>
    </lineage>
</organism>
<dbReference type="EMBL" id="CP045650">
    <property type="protein sequence ID" value="QGA10560.1"/>
    <property type="molecule type" value="Genomic_DNA"/>
</dbReference>
<accession>A0A5Q0P2A3</accession>
<dbReference type="PANTHER" id="PTHR43731:SF14">
    <property type="entry name" value="PRESENILIN-ASSOCIATED RHOMBOID-LIKE PROTEIN, MITOCHONDRIAL"/>
    <property type="match status" value="1"/>
</dbReference>
<keyword evidence="5 7" id="KW-1133">Transmembrane helix</keyword>
<reference evidence="11 12" key="1">
    <citation type="submission" date="2019-10" db="EMBL/GenBank/DDBJ databases">
        <authorList>
            <person name="Dong K."/>
        </authorList>
    </citation>
    <scope>NUCLEOTIDE SEQUENCE [LARGE SCALE GENOMIC DNA]</scope>
    <source>
        <strain evidence="11">dk386</strain>
        <strain evidence="10">Dk386</strain>
        <strain evidence="9">Dk771</strain>
        <strain evidence="12">dk771</strain>
    </source>
</reference>
<evidence type="ECO:0000256" key="1">
    <source>
        <dbReference type="ARBA" id="ARBA00004141"/>
    </source>
</evidence>
<evidence type="ECO:0000313" key="12">
    <source>
        <dbReference type="Proteomes" id="UP000480556"/>
    </source>
</evidence>
<keyword evidence="6 7" id="KW-0472">Membrane</keyword>
<feature type="transmembrane region" description="Helical" evidence="7">
    <location>
        <begin position="69"/>
        <end position="91"/>
    </location>
</feature>
<evidence type="ECO:0000256" key="6">
    <source>
        <dbReference type="ARBA" id="ARBA00023136"/>
    </source>
</evidence>
<gene>
    <name evidence="10" type="ORF">GFH30_03730</name>
    <name evidence="9" type="ORF">GHJ48_10140</name>
</gene>
<dbReference type="AlphaFoldDB" id="A0A5Q0P2A3"/>
<dbReference type="Gene3D" id="1.20.1540.10">
    <property type="entry name" value="Rhomboid-like"/>
    <property type="match status" value="1"/>
</dbReference>
<evidence type="ECO:0000259" key="8">
    <source>
        <dbReference type="Pfam" id="PF01694"/>
    </source>
</evidence>
<dbReference type="RefSeq" id="WP_153370961.1">
    <property type="nucleotide sequence ID" value="NZ_CP045650.1"/>
</dbReference>
<protein>
    <submittedName>
        <fullName evidence="9">Rhomboid family intramembrane serine protease</fullName>
    </submittedName>
</protein>
<keyword evidence="11" id="KW-1185">Reference proteome</keyword>
<dbReference type="Pfam" id="PF01694">
    <property type="entry name" value="Rhomboid"/>
    <property type="match status" value="1"/>
</dbReference>
<dbReference type="Proteomes" id="UP000327478">
    <property type="component" value="Chromosome"/>
</dbReference>
<feature type="domain" description="Peptidase S54 rhomboid" evidence="8">
    <location>
        <begin position="66"/>
        <end position="216"/>
    </location>
</feature>
<feature type="transmembrane region" description="Helical" evidence="7">
    <location>
        <begin position="145"/>
        <end position="169"/>
    </location>
</feature>
<evidence type="ECO:0000313" key="11">
    <source>
        <dbReference type="Proteomes" id="UP000327478"/>
    </source>
</evidence>
<dbReference type="EMBL" id="WITK01000016">
    <property type="protein sequence ID" value="MQW92742.1"/>
    <property type="molecule type" value="Genomic_DNA"/>
</dbReference>
<evidence type="ECO:0000313" key="9">
    <source>
        <dbReference type="EMBL" id="MQW92742.1"/>
    </source>
</evidence>
<sequence>MSDYSPPRIHKKLELQLWWITALLITINVALFSIQALTGTDVNQPSTSDAIRWGADYAPLTYLVEPMRLFSSMFFHFGLIHLMLNMWALYIFGSVAEQLYGRFYFIGLYVLAGLMGSLLSGYMSIQDSYSLIEGGVANPSLLPSVSAGASGAVMGLGGALTILSLFPVLAQQKFILDKKTLLMVMGLNLMMGFMISGINNAAHIGGMFMGGILSLVWYLGQKWQRANITNMIALILASMLCYALYQYNLQLIEPISPLWQDILNMMQQQLGESNT</sequence>